<accession>A0A369M6H6</accession>
<dbReference type="SUPFAM" id="SSF161098">
    <property type="entry name" value="MetI-like"/>
    <property type="match status" value="1"/>
</dbReference>
<dbReference type="Proteomes" id="UP000254000">
    <property type="component" value="Unassembled WGS sequence"/>
</dbReference>
<dbReference type="CDD" id="cd06261">
    <property type="entry name" value="TM_PBP2"/>
    <property type="match status" value="1"/>
</dbReference>
<keyword evidence="4 7" id="KW-0812">Transmembrane</keyword>
<feature type="transmembrane region" description="Helical" evidence="7">
    <location>
        <begin position="150"/>
        <end position="169"/>
    </location>
</feature>
<keyword evidence="9" id="KW-1185">Reference proteome</keyword>
<evidence type="ECO:0000313" key="8">
    <source>
        <dbReference type="EMBL" id="RDB67343.1"/>
    </source>
</evidence>
<feature type="transmembrane region" description="Helical" evidence="7">
    <location>
        <begin position="218"/>
        <end position="239"/>
    </location>
</feature>
<dbReference type="PROSITE" id="PS50928">
    <property type="entry name" value="ABC_TM1"/>
    <property type="match status" value="1"/>
</dbReference>
<evidence type="ECO:0000256" key="4">
    <source>
        <dbReference type="ARBA" id="ARBA00022692"/>
    </source>
</evidence>
<feature type="transmembrane region" description="Helical" evidence="7">
    <location>
        <begin position="64"/>
        <end position="88"/>
    </location>
</feature>
<evidence type="ECO:0000256" key="5">
    <source>
        <dbReference type="ARBA" id="ARBA00022989"/>
    </source>
</evidence>
<feature type="transmembrane region" description="Helical" evidence="7">
    <location>
        <begin position="108"/>
        <end position="138"/>
    </location>
</feature>
<comment type="subcellular location">
    <subcellularLocation>
        <location evidence="1 7">Cell membrane</location>
        <topology evidence="1 7">Multi-pass membrane protein</topology>
    </subcellularLocation>
</comment>
<feature type="transmembrane region" description="Helical" evidence="7">
    <location>
        <begin position="274"/>
        <end position="293"/>
    </location>
</feature>
<comment type="caution">
    <text evidence="8">The sequence shown here is derived from an EMBL/GenBank/DDBJ whole genome shotgun (WGS) entry which is preliminary data.</text>
</comment>
<dbReference type="Gene3D" id="1.10.3720.10">
    <property type="entry name" value="MetI-like"/>
    <property type="match status" value="1"/>
</dbReference>
<comment type="similarity">
    <text evidence="7">Belongs to the binding-protein-dependent transport system permease family.</text>
</comment>
<evidence type="ECO:0000256" key="6">
    <source>
        <dbReference type="ARBA" id="ARBA00023136"/>
    </source>
</evidence>
<keyword evidence="2 7" id="KW-0813">Transport</keyword>
<evidence type="ECO:0000256" key="7">
    <source>
        <dbReference type="RuleBase" id="RU363032"/>
    </source>
</evidence>
<evidence type="ECO:0000256" key="3">
    <source>
        <dbReference type="ARBA" id="ARBA00022475"/>
    </source>
</evidence>
<dbReference type="GO" id="GO:0005886">
    <property type="term" value="C:plasma membrane"/>
    <property type="evidence" value="ECO:0007669"/>
    <property type="project" value="UniProtKB-SubCell"/>
</dbReference>
<evidence type="ECO:0000256" key="2">
    <source>
        <dbReference type="ARBA" id="ARBA00022448"/>
    </source>
</evidence>
<gene>
    <name evidence="8" type="ORF">C1877_00910</name>
</gene>
<sequence length="309" mass="33944">MLLPVGAICIAYGVTGTLPNVYPADYVEGYYPLFLLVMLGVYLAVMATACFVPKLRRYAVHYAYLVAAVFLLVELLDVLTLKTGYLLLPFAPSPDRILEAVPKNIEAYATNLTASMMLLAEGVVIGLVTGFATGLLMGWSKIANYWFAPLLKVIGPVPSAAWLPIAVVLMPSAHLAGVFLISVAIWFPLSLMLSSAIRSTDKRKIEAARVMGASEPYILFHVALPAAVPDIFTALFMGLSSSFGALIISEQLGVKAGLGWYINWATQWGEYYKVFASVGIFIIIFYLLINVLFKVRDRVMTWQKSVVRW</sequence>
<feature type="transmembrane region" description="Helical" evidence="7">
    <location>
        <begin position="175"/>
        <end position="197"/>
    </location>
</feature>
<dbReference type="RefSeq" id="WP_083809255.1">
    <property type="nucleotide sequence ID" value="NZ_CABMMS010000001.1"/>
</dbReference>
<dbReference type="InterPro" id="IPR035906">
    <property type="entry name" value="MetI-like_sf"/>
</dbReference>
<feature type="transmembrane region" description="Helical" evidence="7">
    <location>
        <begin position="29"/>
        <end position="52"/>
    </location>
</feature>
<name>A0A369M6H6_9ACTN</name>
<dbReference type="GO" id="GO:0055085">
    <property type="term" value="P:transmembrane transport"/>
    <property type="evidence" value="ECO:0007669"/>
    <property type="project" value="InterPro"/>
</dbReference>
<proteinExistence type="inferred from homology"/>
<dbReference type="PANTHER" id="PTHR30151:SF0">
    <property type="entry name" value="ABC TRANSPORTER PERMEASE PROTEIN MJ0413-RELATED"/>
    <property type="match status" value="1"/>
</dbReference>
<organism evidence="8 9">
    <name type="scientific">Gordonibacter pamelaeae</name>
    <dbReference type="NCBI Taxonomy" id="471189"/>
    <lineage>
        <taxon>Bacteria</taxon>
        <taxon>Bacillati</taxon>
        <taxon>Actinomycetota</taxon>
        <taxon>Coriobacteriia</taxon>
        <taxon>Eggerthellales</taxon>
        <taxon>Eggerthellaceae</taxon>
        <taxon>Gordonibacter</taxon>
    </lineage>
</organism>
<keyword evidence="3" id="KW-1003">Cell membrane</keyword>
<dbReference type="InterPro" id="IPR000515">
    <property type="entry name" value="MetI-like"/>
</dbReference>
<dbReference type="OrthoDB" id="7274389at2"/>
<dbReference type="EMBL" id="PPTS01000001">
    <property type="protein sequence ID" value="RDB67343.1"/>
    <property type="molecule type" value="Genomic_DNA"/>
</dbReference>
<dbReference type="AlphaFoldDB" id="A0A369M6H6"/>
<dbReference type="Pfam" id="PF00528">
    <property type="entry name" value="BPD_transp_1"/>
    <property type="match status" value="1"/>
</dbReference>
<protein>
    <submittedName>
        <fullName evidence="8">ABC transporter permease</fullName>
    </submittedName>
</protein>
<keyword evidence="6 7" id="KW-0472">Membrane</keyword>
<evidence type="ECO:0000313" key="9">
    <source>
        <dbReference type="Proteomes" id="UP000254000"/>
    </source>
</evidence>
<dbReference type="GeneID" id="78358277"/>
<reference evidence="8 9" key="1">
    <citation type="journal article" date="2018" name="Elife">
        <title>Discovery and characterization of a prevalent human gut bacterial enzyme sufficient for the inactivation of a family of plant toxins.</title>
        <authorList>
            <person name="Koppel N."/>
            <person name="Bisanz J.E."/>
            <person name="Pandelia M.E."/>
            <person name="Turnbaugh P.J."/>
            <person name="Balskus E.P."/>
        </authorList>
    </citation>
    <scope>NUCLEOTIDE SEQUENCE [LARGE SCALE GENOMIC DNA]</scope>
    <source>
        <strain evidence="8 9">3C</strain>
    </source>
</reference>
<keyword evidence="5 7" id="KW-1133">Transmembrane helix</keyword>
<evidence type="ECO:0000256" key="1">
    <source>
        <dbReference type="ARBA" id="ARBA00004651"/>
    </source>
</evidence>
<dbReference type="PANTHER" id="PTHR30151">
    <property type="entry name" value="ALKANE SULFONATE ABC TRANSPORTER-RELATED, MEMBRANE SUBUNIT"/>
    <property type="match status" value="1"/>
</dbReference>